<keyword evidence="4" id="KW-1185">Reference proteome</keyword>
<proteinExistence type="predicted"/>
<dbReference type="RefSeq" id="WP_317996079.1">
    <property type="nucleotide sequence ID" value="NZ_AP025523.1"/>
</dbReference>
<evidence type="ECO:0000313" key="4">
    <source>
        <dbReference type="Proteomes" id="UP001317532"/>
    </source>
</evidence>
<dbReference type="Proteomes" id="UP001317532">
    <property type="component" value="Chromosome"/>
</dbReference>
<feature type="domain" description="Gcp-like" evidence="2">
    <location>
        <begin position="40"/>
        <end position="142"/>
    </location>
</feature>
<feature type="region of interest" description="Disordered" evidence="1">
    <location>
        <begin position="188"/>
        <end position="217"/>
    </location>
</feature>
<reference evidence="3 4" key="1">
    <citation type="journal article" date="2022" name="ISME Commun">
        <title>Vulcanimicrobium alpinus gen. nov. sp. nov., the first cultivated representative of the candidate phylum 'Eremiobacterota', is a metabolically versatile aerobic anoxygenic phototroph.</title>
        <authorList>
            <person name="Yabe S."/>
            <person name="Muto K."/>
            <person name="Abe K."/>
            <person name="Yokota A."/>
            <person name="Staudigel H."/>
            <person name="Tebo B.M."/>
        </authorList>
    </citation>
    <scope>NUCLEOTIDE SEQUENCE [LARGE SCALE GENOMIC DNA]</scope>
    <source>
        <strain evidence="3 4">WC8-2</strain>
    </source>
</reference>
<dbReference type="InterPro" id="IPR000905">
    <property type="entry name" value="Gcp-like_dom"/>
</dbReference>
<evidence type="ECO:0000313" key="3">
    <source>
        <dbReference type="EMBL" id="BDE05007.1"/>
    </source>
</evidence>
<evidence type="ECO:0000259" key="2">
    <source>
        <dbReference type="Pfam" id="PF00814"/>
    </source>
</evidence>
<dbReference type="InterPro" id="IPR022496">
    <property type="entry name" value="T6A_TsaB"/>
</dbReference>
<dbReference type="EMBL" id="AP025523">
    <property type="protein sequence ID" value="BDE05007.1"/>
    <property type="molecule type" value="Genomic_DNA"/>
</dbReference>
<evidence type="ECO:0000256" key="1">
    <source>
        <dbReference type="SAM" id="MobiDB-lite"/>
    </source>
</evidence>
<dbReference type="KEGG" id="vab:WPS_02830"/>
<name>A0AAN2C8X7_UNVUL</name>
<dbReference type="NCBIfam" id="TIGR03725">
    <property type="entry name" value="T6A_YeaZ"/>
    <property type="match status" value="1"/>
</dbReference>
<sequence>MKILALDAALDGFSAALDLDGEMRSGGGGRADALERGLERIADLLGGASLALRDLDRIAVGIGPGSFTGVRIAVAYAKSLAYGSGVPLVGISSYDALEPAAAPLPSLTVVAGRPGVICARLRDDRGARTACGPTASVLDRLLAGTAGTLSVSGNTEDVLAQIAERGLTVRALLPRAQPPAVAIAELARTREPSPTPHALAPDYGERPAVSEPRAQRS</sequence>
<organism evidence="3 4">
    <name type="scientific">Vulcanimicrobium alpinum</name>
    <dbReference type="NCBI Taxonomy" id="3016050"/>
    <lineage>
        <taxon>Bacteria</taxon>
        <taxon>Bacillati</taxon>
        <taxon>Vulcanimicrobiota</taxon>
        <taxon>Vulcanimicrobiia</taxon>
        <taxon>Vulcanimicrobiales</taxon>
        <taxon>Vulcanimicrobiaceae</taxon>
        <taxon>Vulcanimicrobium</taxon>
    </lineage>
</organism>
<dbReference type="Pfam" id="PF00814">
    <property type="entry name" value="TsaD"/>
    <property type="match status" value="1"/>
</dbReference>
<dbReference type="InterPro" id="IPR043129">
    <property type="entry name" value="ATPase_NBD"/>
</dbReference>
<dbReference type="AlphaFoldDB" id="A0AAN2C8X7"/>
<dbReference type="Gene3D" id="3.30.420.40">
    <property type="match status" value="1"/>
</dbReference>
<gene>
    <name evidence="3" type="ORF">WPS_02830</name>
</gene>
<accession>A0AAN2C8X7</accession>
<protein>
    <recommendedName>
        <fullName evidence="2">Gcp-like domain-containing protein</fullName>
    </recommendedName>
</protein>
<dbReference type="SUPFAM" id="SSF53067">
    <property type="entry name" value="Actin-like ATPase domain"/>
    <property type="match status" value="1"/>
</dbReference>
<dbReference type="GO" id="GO:0002949">
    <property type="term" value="P:tRNA threonylcarbamoyladenosine modification"/>
    <property type="evidence" value="ECO:0007669"/>
    <property type="project" value="InterPro"/>
</dbReference>